<dbReference type="InterPro" id="IPR006176">
    <property type="entry name" value="3-OHacyl-CoA_DH_NAD-bd"/>
</dbReference>
<feature type="domain" description="3-hydroxyacyl-CoA dehydrogenase C-terminal" evidence="6">
    <location>
        <begin position="182"/>
        <end position="277"/>
    </location>
</feature>
<evidence type="ECO:0000256" key="2">
    <source>
        <dbReference type="ARBA" id="ARBA00009463"/>
    </source>
</evidence>
<proteinExistence type="inferred from homology"/>
<dbReference type="Gene3D" id="3.40.50.720">
    <property type="entry name" value="NAD(P)-binding Rossmann-like Domain"/>
    <property type="match status" value="1"/>
</dbReference>
<dbReference type="GO" id="GO:0016616">
    <property type="term" value="F:oxidoreductase activity, acting on the CH-OH group of donors, NAD or NADP as acceptor"/>
    <property type="evidence" value="ECO:0007669"/>
    <property type="project" value="InterPro"/>
</dbReference>
<dbReference type="SUPFAM" id="SSF51735">
    <property type="entry name" value="NAD(P)-binding Rossmann-fold domains"/>
    <property type="match status" value="1"/>
</dbReference>
<dbReference type="Pfam" id="PF00725">
    <property type="entry name" value="3HCDH"/>
    <property type="match status" value="1"/>
</dbReference>
<reference evidence="8" key="1">
    <citation type="journal article" date="2020" name="J. Eukaryot. Microbiol.">
        <title>De novo Sequencing, Assembly and Annotation of the Transcriptome for the Free-Living Testate Amoeba Arcella intermedia.</title>
        <authorList>
            <person name="Ribeiro G.M."/>
            <person name="Porfirio-Sousa A.L."/>
            <person name="Maurer-Alcala X.X."/>
            <person name="Katz L.A."/>
            <person name="Lahr D.J.G."/>
        </authorList>
    </citation>
    <scope>NUCLEOTIDE SEQUENCE</scope>
</reference>
<dbReference type="GO" id="GO:0006631">
    <property type="term" value="P:fatty acid metabolic process"/>
    <property type="evidence" value="ECO:0007669"/>
    <property type="project" value="InterPro"/>
</dbReference>
<evidence type="ECO:0000259" key="7">
    <source>
        <dbReference type="Pfam" id="PF02737"/>
    </source>
</evidence>
<evidence type="ECO:0000256" key="3">
    <source>
        <dbReference type="ARBA" id="ARBA00023002"/>
    </source>
</evidence>
<sequence length="280" mass="29742">MGIVGSGQMGSGIAKVAMATAQLDVLLVDNNANALSSAAKGIEGLIAKDVAKGKLTADLAKAATARLKTTTQLGDLKDVDFVIEAVSEVPALKDSLFRELDRVCPPHAILASNTSSISITRIGSNTKRAEKVIGMHFMNPVPVMKLVEVIPSLATSQETAERTLALAKAMEKVTTKSEDIAGFIANRLLCPYLNEAFVALGEGLGTKEDIDTTLKLGCNMPMGPLTLADFIGLDTVLAIMNVLHKELGDKYKPSPLLVRYVEAGWLGKKVGRGVFTYETK</sequence>
<feature type="binding site" evidence="5">
    <location>
        <position position="88"/>
    </location>
    <ligand>
        <name>NAD(+)</name>
        <dbReference type="ChEBI" id="CHEBI:57540"/>
    </ligand>
</feature>
<feature type="binding site" evidence="5">
    <location>
        <position position="139"/>
    </location>
    <ligand>
        <name>NAD(+)</name>
        <dbReference type="ChEBI" id="CHEBI:57540"/>
    </ligand>
</feature>
<dbReference type="SUPFAM" id="SSF48179">
    <property type="entry name" value="6-phosphogluconate dehydrogenase C-terminal domain-like"/>
    <property type="match status" value="1"/>
</dbReference>
<feature type="binding site" evidence="5">
    <location>
        <position position="115"/>
    </location>
    <ligand>
        <name>NAD(+)</name>
        <dbReference type="ChEBI" id="CHEBI:57540"/>
    </ligand>
</feature>
<dbReference type="PANTHER" id="PTHR48075">
    <property type="entry name" value="3-HYDROXYACYL-COA DEHYDROGENASE FAMILY PROTEIN"/>
    <property type="match status" value="1"/>
</dbReference>
<dbReference type="AlphaFoldDB" id="A0A6B2LCH6"/>
<evidence type="ECO:0008006" key="9">
    <source>
        <dbReference type="Google" id="ProtNLM"/>
    </source>
</evidence>
<dbReference type="InterPro" id="IPR006108">
    <property type="entry name" value="3HC_DH_C"/>
</dbReference>
<dbReference type="EMBL" id="GIBP01005578">
    <property type="protein sequence ID" value="NDV34547.1"/>
    <property type="molecule type" value="Transcribed_RNA"/>
</dbReference>
<feature type="binding site" evidence="5">
    <location>
        <position position="269"/>
    </location>
    <ligand>
        <name>NAD(+)</name>
        <dbReference type="ChEBI" id="CHEBI:57540"/>
    </ligand>
</feature>
<protein>
    <recommendedName>
        <fullName evidence="9">3-hydroxybutyryl-CoA dehydrogenase</fullName>
    </recommendedName>
</protein>
<dbReference type="InterPro" id="IPR008927">
    <property type="entry name" value="6-PGluconate_DH-like_C_sf"/>
</dbReference>
<feature type="domain" description="3-hydroxyacyl-CoA dehydrogenase NAD binding" evidence="7">
    <location>
        <begin position="2"/>
        <end position="179"/>
    </location>
</feature>
<dbReference type="GO" id="GO:0070403">
    <property type="term" value="F:NAD+ binding"/>
    <property type="evidence" value="ECO:0007669"/>
    <property type="project" value="InterPro"/>
</dbReference>
<name>A0A6B2LCH6_9EUKA</name>
<keyword evidence="5" id="KW-0520">NAD</keyword>
<comment type="pathway">
    <text evidence="1">Lipid metabolism; fatty acid beta-oxidation.</text>
</comment>
<dbReference type="PANTHER" id="PTHR48075:SF5">
    <property type="entry name" value="3-HYDROXYBUTYRYL-COA DEHYDROGENASE"/>
    <property type="match status" value="1"/>
</dbReference>
<feature type="binding site" evidence="5">
    <location>
        <position position="93"/>
    </location>
    <ligand>
        <name>NAD(+)</name>
        <dbReference type="ChEBI" id="CHEBI:57540"/>
    </ligand>
</feature>
<dbReference type="InterPro" id="IPR013328">
    <property type="entry name" value="6PGD_dom2"/>
</dbReference>
<evidence type="ECO:0000256" key="1">
    <source>
        <dbReference type="ARBA" id="ARBA00005005"/>
    </source>
</evidence>
<dbReference type="Gene3D" id="1.10.1040.10">
    <property type="entry name" value="N-(1-d-carboxylethyl)-l-norvaline Dehydrogenase, domain 2"/>
    <property type="match status" value="1"/>
</dbReference>
<dbReference type="Pfam" id="PF02737">
    <property type="entry name" value="3HCDH_N"/>
    <property type="match status" value="1"/>
</dbReference>
<dbReference type="InterPro" id="IPR036291">
    <property type="entry name" value="NAD(P)-bd_dom_sf"/>
</dbReference>
<feature type="site" description="Important for catalytic activity" evidence="4">
    <location>
        <position position="136"/>
    </location>
</feature>
<dbReference type="PIRSF" id="PIRSF000105">
    <property type="entry name" value="HCDH"/>
    <property type="match status" value="1"/>
</dbReference>
<dbReference type="FunFam" id="3.40.50.720:FF:000009">
    <property type="entry name" value="Fatty oxidation complex, alpha subunit"/>
    <property type="match status" value="1"/>
</dbReference>
<dbReference type="InterPro" id="IPR022694">
    <property type="entry name" value="3-OHacyl-CoA_DH"/>
</dbReference>
<evidence type="ECO:0000259" key="6">
    <source>
        <dbReference type="Pfam" id="PF00725"/>
    </source>
</evidence>
<organism evidence="8">
    <name type="scientific">Arcella intermedia</name>
    <dbReference type="NCBI Taxonomy" id="1963864"/>
    <lineage>
        <taxon>Eukaryota</taxon>
        <taxon>Amoebozoa</taxon>
        <taxon>Tubulinea</taxon>
        <taxon>Elardia</taxon>
        <taxon>Arcellinida</taxon>
        <taxon>Sphaerothecina</taxon>
        <taxon>Arcellidae</taxon>
        <taxon>Arcella</taxon>
    </lineage>
</organism>
<accession>A0A6B2LCH6</accession>
<feature type="binding site" evidence="5">
    <location>
        <begin position="5"/>
        <end position="10"/>
    </location>
    <ligand>
        <name>NAD(+)</name>
        <dbReference type="ChEBI" id="CHEBI:57540"/>
    </ligand>
</feature>
<keyword evidence="3" id="KW-0560">Oxidoreductase</keyword>
<evidence type="ECO:0000256" key="5">
    <source>
        <dbReference type="PIRSR" id="PIRSR000105-2"/>
    </source>
</evidence>
<evidence type="ECO:0000256" key="4">
    <source>
        <dbReference type="PIRSR" id="PIRSR000105-1"/>
    </source>
</evidence>
<comment type="similarity">
    <text evidence="2">Belongs to the 3-hydroxyacyl-CoA dehydrogenase family.</text>
</comment>
<feature type="binding site" evidence="5">
    <location>
        <position position="29"/>
    </location>
    <ligand>
        <name>NAD(+)</name>
        <dbReference type="ChEBI" id="CHEBI:57540"/>
    </ligand>
</feature>
<evidence type="ECO:0000313" key="8">
    <source>
        <dbReference type="EMBL" id="NDV34547.1"/>
    </source>
</evidence>